<dbReference type="PANTHER" id="PTHR13044:SF14">
    <property type="entry name" value="CRYPTOCEPHAL, ISOFORM A"/>
    <property type="match status" value="1"/>
</dbReference>
<sequence length="452" mass="49499">MDPFPNPYSALIATFNQVSPLDSNSEDADDPQHLNDDDLLLWANAEFTYDIPPGVGIYEEDLVAKLAQTQQQYEQLQRLHQQQLQQQQLQLQQQQLQQQQQQPHSMTSQPQQNLGLYHSTDIQRQMQQFDALHRYLDSNEDPRTSLSVVERSRQRNPVTSQPPAAVGPQQQLHDTRMNTPFQTPPTTGVNPTAISPAAARLLRQPFLALQQLQLQQYSAASSPLASPAASSVPDFHPLQGPSVKATALPEETPASVATVTKRTASARKDSSVPSTPASPASSTTSIKASSTATPSEERANQLEVELDEYDAELEASSSASKSAFADGLSQDDPDYAAKLAAEEDKRRRNTAASARFRHKKRLREQVLEKTAKEMTAKSEMLEIRVRELEMEIKWLRGLIVEKDSRMLEALPSSGGALSSSVAAASTTLASGKGGKEGALTKAPSKRGKKNAV</sequence>
<reference evidence="9" key="1">
    <citation type="journal article" date="2020" name="Fungal Divers.">
        <title>Resolving the Mortierellaceae phylogeny through synthesis of multi-gene phylogenetics and phylogenomics.</title>
        <authorList>
            <person name="Vandepol N."/>
            <person name="Liber J."/>
            <person name="Desiro A."/>
            <person name="Na H."/>
            <person name="Kennedy M."/>
            <person name="Barry K."/>
            <person name="Grigoriev I.V."/>
            <person name="Miller A.N."/>
            <person name="O'Donnell K."/>
            <person name="Stajich J.E."/>
            <person name="Bonito G."/>
        </authorList>
    </citation>
    <scope>NUCLEOTIDE SEQUENCE</scope>
    <source>
        <strain evidence="9">NVP1</strain>
    </source>
</reference>
<feature type="region of interest" description="Disordered" evidence="7">
    <location>
        <begin position="411"/>
        <end position="452"/>
    </location>
</feature>
<evidence type="ECO:0000256" key="1">
    <source>
        <dbReference type="ARBA" id="ARBA00004123"/>
    </source>
</evidence>
<keyword evidence="3" id="KW-0238">DNA-binding</keyword>
<feature type="compositionally biased region" description="Polar residues" evidence="7">
    <location>
        <begin position="155"/>
        <end position="173"/>
    </location>
</feature>
<feature type="compositionally biased region" description="Low complexity" evidence="7">
    <location>
        <begin position="271"/>
        <end position="294"/>
    </location>
</feature>
<dbReference type="EMBL" id="JAAAUY010000394">
    <property type="protein sequence ID" value="KAF9330476.1"/>
    <property type="molecule type" value="Genomic_DNA"/>
</dbReference>
<dbReference type="GO" id="GO:0000977">
    <property type="term" value="F:RNA polymerase II transcription regulatory region sequence-specific DNA binding"/>
    <property type="evidence" value="ECO:0007669"/>
    <property type="project" value="TreeGrafter"/>
</dbReference>
<keyword evidence="6" id="KW-0175">Coiled coil</keyword>
<dbReference type="CDD" id="cd14705">
    <property type="entry name" value="bZIP_Zip1"/>
    <property type="match status" value="1"/>
</dbReference>
<keyword evidence="10" id="KW-1185">Reference proteome</keyword>
<dbReference type="PROSITE" id="PS00036">
    <property type="entry name" value="BZIP_BASIC"/>
    <property type="match status" value="1"/>
</dbReference>
<dbReference type="Pfam" id="PF07716">
    <property type="entry name" value="bZIP_2"/>
    <property type="match status" value="1"/>
</dbReference>
<protein>
    <recommendedName>
        <fullName evidence="8">BZIP domain-containing protein</fullName>
    </recommendedName>
</protein>
<dbReference type="Gene3D" id="1.20.5.170">
    <property type="match status" value="1"/>
</dbReference>
<feature type="domain" description="BZIP" evidence="8">
    <location>
        <begin position="343"/>
        <end position="402"/>
    </location>
</feature>
<name>A0A9P5SIB4_9FUNG</name>
<keyword evidence="4" id="KW-0804">Transcription</keyword>
<dbReference type="Proteomes" id="UP000696485">
    <property type="component" value="Unassembled WGS sequence"/>
</dbReference>
<evidence type="ECO:0000256" key="7">
    <source>
        <dbReference type="SAM" id="MobiDB-lite"/>
    </source>
</evidence>
<dbReference type="PANTHER" id="PTHR13044">
    <property type="entry name" value="ACTIVATING TRANSCRIPTION FACTOR ATF 4/5"/>
    <property type="match status" value="1"/>
</dbReference>
<comment type="subcellular location">
    <subcellularLocation>
        <location evidence="1">Nucleus</location>
    </subcellularLocation>
</comment>
<feature type="region of interest" description="Disordered" evidence="7">
    <location>
        <begin position="224"/>
        <end position="298"/>
    </location>
</feature>
<feature type="region of interest" description="Disordered" evidence="7">
    <location>
        <begin position="137"/>
        <end position="173"/>
    </location>
</feature>
<evidence type="ECO:0000256" key="3">
    <source>
        <dbReference type="ARBA" id="ARBA00023125"/>
    </source>
</evidence>
<evidence type="ECO:0000256" key="2">
    <source>
        <dbReference type="ARBA" id="ARBA00023015"/>
    </source>
</evidence>
<feature type="region of interest" description="Disordered" evidence="7">
    <location>
        <begin position="310"/>
        <end position="331"/>
    </location>
</feature>
<evidence type="ECO:0000256" key="6">
    <source>
        <dbReference type="SAM" id="Coils"/>
    </source>
</evidence>
<feature type="coiled-coil region" evidence="6">
    <location>
        <begin position="59"/>
        <end position="102"/>
    </location>
</feature>
<organism evidence="9 10">
    <name type="scientific">Podila minutissima</name>
    <dbReference type="NCBI Taxonomy" id="64525"/>
    <lineage>
        <taxon>Eukaryota</taxon>
        <taxon>Fungi</taxon>
        <taxon>Fungi incertae sedis</taxon>
        <taxon>Mucoromycota</taxon>
        <taxon>Mortierellomycotina</taxon>
        <taxon>Mortierellomycetes</taxon>
        <taxon>Mortierellales</taxon>
        <taxon>Mortierellaceae</taxon>
        <taxon>Podila</taxon>
    </lineage>
</organism>
<evidence type="ECO:0000259" key="8">
    <source>
        <dbReference type="PROSITE" id="PS50217"/>
    </source>
</evidence>
<accession>A0A9P5SIB4</accession>
<keyword evidence="2" id="KW-0805">Transcription regulation</keyword>
<feature type="compositionally biased region" description="Low complexity" evidence="7">
    <location>
        <begin position="411"/>
        <end position="430"/>
    </location>
</feature>
<keyword evidence="5" id="KW-0539">Nucleus</keyword>
<dbReference type="SUPFAM" id="SSF57959">
    <property type="entry name" value="Leucine zipper domain"/>
    <property type="match status" value="1"/>
</dbReference>
<dbReference type="AlphaFoldDB" id="A0A9P5SIB4"/>
<dbReference type="PROSITE" id="PS50217">
    <property type="entry name" value="BZIP"/>
    <property type="match status" value="1"/>
</dbReference>
<evidence type="ECO:0000313" key="9">
    <source>
        <dbReference type="EMBL" id="KAF9330476.1"/>
    </source>
</evidence>
<dbReference type="GO" id="GO:0001228">
    <property type="term" value="F:DNA-binding transcription activator activity, RNA polymerase II-specific"/>
    <property type="evidence" value="ECO:0007669"/>
    <property type="project" value="TreeGrafter"/>
</dbReference>
<evidence type="ECO:0000256" key="4">
    <source>
        <dbReference type="ARBA" id="ARBA00023163"/>
    </source>
</evidence>
<comment type="caution">
    <text evidence="9">The sequence shown here is derived from an EMBL/GenBank/DDBJ whole genome shotgun (WGS) entry which is preliminary data.</text>
</comment>
<feature type="compositionally biased region" description="Basic residues" evidence="7">
    <location>
        <begin position="443"/>
        <end position="452"/>
    </location>
</feature>
<dbReference type="GO" id="GO:0005634">
    <property type="term" value="C:nucleus"/>
    <property type="evidence" value="ECO:0007669"/>
    <property type="project" value="UniProtKB-SubCell"/>
</dbReference>
<dbReference type="InterPro" id="IPR046347">
    <property type="entry name" value="bZIP_sf"/>
</dbReference>
<dbReference type="InterPro" id="IPR004827">
    <property type="entry name" value="bZIP"/>
</dbReference>
<feature type="compositionally biased region" description="Low complexity" evidence="7">
    <location>
        <begin position="314"/>
        <end position="326"/>
    </location>
</feature>
<gene>
    <name evidence="9" type="ORF">BG006_006556</name>
</gene>
<evidence type="ECO:0000313" key="10">
    <source>
        <dbReference type="Proteomes" id="UP000696485"/>
    </source>
</evidence>
<evidence type="ECO:0000256" key="5">
    <source>
        <dbReference type="ARBA" id="ARBA00023242"/>
    </source>
</evidence>
<proteinExistence type="predicted"/>